<dbReference type="InterPro" id="IPR036237">
    <property type="entry name" value="Xyl_isomerase-like_sf"/>
</dbReference>
<dbReference type="GO" id="GO:0016853">
    <property type="term" value="F:isomerase activity"/>
    <property type="evidence" value="ECO:0007669"/>
    <property type="project" value="UniProtKB-KW"/>
</dbReference>
<gene>
    <name evidence="2" type="ORF">OJ962_29755</name>
</gene>
<dbReference type="PANTHER" id="PTHR12110">
    <property type="entry name" value="HYDROXYPYRUVATE ISOMERASE"/>
    <property type="match status" value="1"/>
</dbReference>
<keyword evidence="3" id="KW-1185">Reference proteome</keyword>
<comment type="caution">
    <text evidence="2">The sequence shown here is derived from an EMBL/GenBank/DDBJ whole genome shotgun (WGS) entry which is preliminary data.</text>
</comment>
<dbReference type="Proteomes" id="UP001147700">
    <property type="component" value="Unassembled WGS sequence"/>
</dbReference>
<dbReference type="EMBL" id="JAPCID010000063">
    <property type="protein sequence ID" value="MDA0141714.1"/>
    <property type="molecule type" value="Genomic_DNA"/>
</dbReference>
<feature type="domain" description="Xylose isomerase-like TIM barrel" evidence="1">
    <location>
        <begin position="4"/>
        <end position="258"/>
    </location>
</feature>
<name>A0ABT4RT24_9ACTN</name>
<dbReference type="Gene3D" id="3.20.20.150">
    <property type="entry name" value="Divalent-metal-dependent TIM barrel enzymes"/>
    <property type="match status" value="1"/>
</dbReference>
<evidence type="ECO:0000313" key="2">
    <source>
        <dbReference type="EMBL" id="MDA0141714.1"/>
    </source>
</evidence>
<dbReference type="SUPFAM" id="SSF51658">
    <property type="entry name" value="Xylose isomerase-like"/>
    <property type="match status" value="1"/>
</dbReference>
<evidence type="ECO:0000313" key="3">
    <source>
        <dbReference type="Proteomes" id="UP001147700"/>
    </source>
</evidence>
<dbReference type="PANTHER" id="PTHR12110:SF41">
    <property type="entry name" value="INOSOSE DEHYDRATASE"/>
    <property type="match status" value="1"/>
</dbReference>
<dbReference type="RefSeq" id="WP_202957991.1">
    <property type="nucleotide sequence ID" value="NZ_JAPCID010000063.1"/>
</dbReference>
<dbReference type="InterPro" id="IPR050312">
    <property type="entry name" value="IolE/XylAMocC-like"/>
</dbReference>
<reference evidence="2" key="1">
    <citation type="submission" date="2022-10" db="EMBL/GenBank/DDBJ databases">
        <title>The WGS of Solirubrobacter sp. CPCC 204708.</title>
        <authorList>
            <person name="Jiang Z."/>
        </authorList>
    </citation>
    <scope>NUCLEOTIDE SEQUENCE</scope>
    <source>
        <strain evidence="2">CPCC 204708</strain>
    </source>
</reference>
<sequence length="266" mass="28786">MVGRAKEFGFDVLEIAVEEPGLITGTRLRDAGERAGVTFTVCGAFGPDRDLSHEDAGIRATGIDYVKACVDLAAELGAPHFVGPMYSAVGKTRMLEPHERAAQRALAAESLKRVAEYAAQRDVKLAVEPLNRFETDLINTAEQVLELLDEVGSPQLGVLLDTFHMNIDEKSIGDAVRLVGDRLLQVHTCENDRGTPGTGHIPWSDLFGALRDIDFDGPLVIESFTPELKEIAKAVSLWRPLDAPSDELAKRGAAFLRESLTPAVAA</sequence>
<dbReference type="Pfam" id="PF01261">
    <property type="entry name" value="AP_endonuc_2"/>
    <property type="match status" value="1"/>
</dbReference>
<proteinExistence type="predicted"/>
<keyword evidence="2" id="KW-0413">Isomerase</keyword>
<organism evidence="2 3">
    <name type="scientific">Solirubrobacter deserti</name>
    <dbReference type="NCBI Taxonomy" id="2282478"/>
    <lineage>
        <taxon>Bacteria</taxon>
        <taxon>Bacillati</taxon>
        <taxon>Actinomycetota</taxon>
        <taxon>Thermoleophilia</taxon>
        <taxon>Solirubrobacterales</taxon>
        <taxon>Solirubrobacteraceae</taxon>
        <taxon>Solirubrobacter</taxon>
    </lineage>
</organism>
<dbReference type="InterPro" id="IPR013022">
    <property type="entry name" value="Xyl_isomerase-like_TIM-brl"/>
</dbReference>
<protein>
    <submittedName>
        <fullName evidence="2">Sugar phosphate isomerase/epimerase</fullName>
    </submittedName>
</protein>
<evidence type="ECO:0000259" key="1">
    <source>
        <dbReference type="Pfam" id="PF01261"/>
    </source>
</evidence>
<accession>A0ABT4RT24</accession>